<name>A0A7S6U3L6_9CAUD</name>
<evidence type="ECO:0000313" key="2">
    <source>
        <dbReference type="Proteomes" id="UP000594184"/>
    </source>
</evidence>
<dbReference type="EMBL" id="MT708548">
    <property type="protein sequence ID" value="QOV06210.1"/>
    <property type="molecule type" value="Genomic_DNA"/>
</dbReference>
<accession>A0A7S6U3L6</accession>
<reference evidence="1 2" key="1">
    <citation type="submission" date="2020-07" db="EMBL/GenBank/DDBJ databases">
        <title>Complete genome sequence of Streptomyces phage Salutena.</title>
        <authorList>
            <person name="Kim J.H."/>
            <person name="Higbee T."/>
            <person name="Clark J.D."/>
            <person name="Le T."/>
            <person name="Burrowes B.H."/>
            <person name="Liu M."/>
        </authorList>
    </citation>
    <scope>NUCLEOTIDE SEQUENCE [LARGE SCALE GENOMIC DNA]</scope>
</reference>
<evidence type="ECO:0000313" key="1">
    <source>
        <dbReference type="EMBL" id="QOV06210.1"/>
    </source>
</evidence>
<organism evidence="1 2">
    <name type="scientific">Streptomyces phage Salutena</name>
    <dbReference type="NCBI Taxonomy" id="2767576"/>
    <lineage>
        <taxon>Viruses</taxon>
        <taxon>Duplodnaviria</taxon>
        <taxon>Heunggongvirae</taxon>
        <taxon>Uroviricota</taxon>
        <taxon>Caudoviricetes</taxon>
        <taxon>Arquatrovirinae</taxon>
        <taxon>Salutenavirus</taxon>
        <taxon>Salutenavirus salutena</taxon>
    </lineage>
</organism>
<gene>
    <name evidence="1" type="ORF">CPT_Salutena_080</name>
</gene>
<protein>
    <submittedName>
        <fullName evidence="1">Uncharacterized protein</fullName>
    </submittedName>
</protein>
<sequence length="76" mass="8494">MSEVLETLFMAPTMTISCKCGELYAAYENGHVIKLRDSSEPDYEGMGGVWLGRTLHYYTEDPECTACFGDLIFTAI</sequence>
<dbReference type="Proteomes" id="UP000594184">
    <property type="component" value="Segment"/>
</dbReference>
<keyword evidence="2" id="KW-1185">Reference proteome</keyword>
<proteinExistence type="predicted"/>